<gene>
    <name evidence="1" type="ORF">COHA_005666</name>
</gene>
<proteinExistence type="predicted"/>
<sequence length="225" mass="25637">MMEGGHLMPDAPILRMVRAHFMQALELFADVQLVVNLGLRQEVLVTKIMGRRKCTYCKKTFNMQEIHLPATDDGLPEVNVPAIHPPEQCVGHLEDHSDLTEQQVLAALAEHEREVAPVLRYYKASLVSKRWLRCGAHVGCAEEHKREVAPVLRYYKASLVCKRLLWLRYLQFDYVSGTRERMKLVDFEITGGVDQTLPRLLQLLKPHLEVAPLKPLRVQSAQVGA</sequence>
<comment type="caution">
    <text evidence="1">The sequence shown here is derived from an EMBL/GenBank/DDBJ whole genome shotgun (WGS) entry which is preliminary data.</text>
</comment>
<dbReference type="AlphaFoldDB" id="A0AAD5DRF2"/>
<protein>
    <submittedName>
        <fullName evidence="1">Uncharacterized protein</fullName>
    </submittedName>
</protein>
<organism evidence="1 2">
    <name type="scientific">Chlorella ohadii</name>
    <dbReference type="NCBI Taxonomy" id="2649997"/>
    <lineage>
        <taxon>Eukaryota</taxon>
        <taxon>Viridiplantae</taxon>
        <taxon>Chlorophyta</taxon>
        <taxon>core chlorophytes</taxon>
        <taxon>Trebouxiophyceae</taxon>
        <taxon>Chlorellales</taxon>
        <taxon>Chlorellaceae</taxon>
        <taxon>Chlorella clade</taxon>
        <taxon>Chlorella</taxon>
    </lineage>
</organism>
<dbReference type="InterPro" id="IPR027417">
    <property type="entry name" value="P-loop_NTPase"/>
</dbReference>
<evidence type="ECO:0000313" key="1">
    <source>
        <dbReference type="EMBL" id="KAI7840645.1"/>
    </source>
</evidence>
<keyword evidence="2" id="KW-1185">Reference proteome</keyword>
<dbReference type="Gene3D" id="3.40.50.300">
    <property type="entry name" value="P-loop containing nucleotide triphosphate hydrolases"/>
    <property type="match status" value="1"/>
</dbReference>
<reference evidence="1" key="1">
    <citation type="submission" date="2020-11" db="EMBL/GenBank/DDBJ databases">
        <title>Chlorella ohadii genome sequencing and assembly.</title>
        <authorList>
            <person name="Murik O."/>
            <person name="Treves H."/>
            <person name="Kedem I."/>
            <person name="Shotland Y."/>
            <person name="Kaplan A."/>
        </authorList>
    </citation>
    <scope>NUCLEOTIDE SEQUENCE</scope>
    <source>
        <strain evidence="1">1</strain>
    </source>
</reference>
<dbReference type="EMBL" id="JADXDR010000077">
    <property type="protein sequence ID" value="KAI7840645.1"/>
    <property type="molecule type" value="Genomic_DNA"/>
</dbReference>
<evidence type="ECO:0000313" key="2">
    <source>
        <dbReference type="Proteomes" id="UP001205105"/>
    </source>
</evidence>
<name>A0AAD5DRF2_9CHLO</name>
<accession>A0AAD5DRF2</accession>
<dbReference type="Proteomes" id="UP001205105">
    <property type="component" value="Unassembled WGS sequence"/>
</dbReference>